<dbReference type="PROSITE" id="PS00166">
    <property type="entry name" value="ENOYL_COA_HYDRATASE"/>
    <property type="match status" value="1"/>
</dbReference>
<protein>
    <submittedName>
        <fullName evidence="3">Enoyl-CoA hydratase/isomerase family protein</fullName>
    </submittedName>
</protein>
<dbReference type="InterPro" id="IPR029045">
    <property type="entry name" value="ClpP/crotonase-like_dom_sf"/>
</dbReference>
<dbReference type="InterPro" id="IPR014748">
    <property type="entry name" value="Enoyl-CoA_hydra_C"/>
</dbReference>
<dbReference type="Pfam" id="PF00378">
    <property type="entry name" value="ECH_1"/>
    <property type="match status" value="1"/>
</dbReference>
<gene>
    <name evidence="3" type="ORF">ACFQDM_10485</name>
</gene>
<accession>A0ABW1S9Z5</accession>
<name>A0ABW1S9Z5_9PROT</name>
<dbReference type="CDD" id="cd06558">
    <property type="entry name" value="crotonase-like"/>
    <property type="match status" value="1"/>
</dbReference>
<evidence type="ECO:0000313" key="4">
    <source>
        <dbReference type="Proteomes" id="UP001596303"/>
    </source>
</evidence>
<dbReference type="PANTHER" id="PTHR42964:SF1">
    <property type="entry name" value="POLYKETIDE BIOSYNTHESIS ENOYL-COA HYDRATASE PKSH-RELATED"/>
    <property type="match status" value="1"/>
</dbReference>
<dbReference type="Gene3D" id="1.10.12.10">
    <property type="entry name" value="Lyase 2-enoyl-coa Hydratase, Chain A, domain 2"/>
    <property type="match status" value="1"/>
</dbReference>
<dbReference type="InterPro" id="IPR051683">
    <property type="entry name" value="Enoyl-CoA_Hydratase/Isomerase"/>
</dbReference>
<proteinExistence type="inferred from homology"/>
<evidence type="ECO:0000313" key="3">
    <source>
        <dbReference type="EMBL" id="MFC6198511.1"/>
    </source>
</evidence>
<dbReference type="Proteomes" id="UP001596303">
    <property type="component" value="Unassembled WGS sequence"/>
</dbReference>
<dbReference type="PANTHER" id="PTHR42964">
    <property type="entry name" value="ENOYL-COA HYDRATASE"/>
    <property type="match status" value="1"/>
</dbReference>
<sequence length="274" mass="29397">MAETKAPDFETLKVERKGAVEWLTLNRPDNLNALNPTMVEELYAYFLGLQKRIDVRIIVLKGAGRAFCAGLDLKKKGEADDAGEGNSVQAGLKTQRDIANIVMAMRKCPQPIISLIQGPACGGGFSLALASDIRIAADNARFNCAYIRIGLGGCDIGSSYFLPRLVGASLATELILTGKFISAERALNLGLVAQVVPEDQLEAAAQEDLDLMLTTSPLGLRLSKEALNMNIDAGGMEAAIAMEDRNQILISQTSDFKEGVAAFLQKRPPNWGDG</sequence>
<organism evidence="3 4">
    <name type="scientific">Ponticaulis profundi</name>
    <dbReference type="NCBI Taxonomy" id="2665222"/>
    <lineage>
        <taxon>Bacteria</taxon>
        <taxon>Pseudomonadati</taxon>
        <taxon>Pseudomonadota</taxon>
        <taxon>Alphaproteobacteria</taxon>
        <taxon>Hyphomonadales</taxon>
        <taxon>Hyphomonadaceae</taxon>
        <taxon>Ponticaulis</taxon>
    </lineage>
</organism>
<dbReference type="RefSeq" id="WP_377378783.1">
    <property type="nucleotide sequence ID" value="NZ_JBHSSW010000012.1"/>
</dbReference>
<comment type="similarity">
    <text evidence="1 2">Belongs to the enoyl-CoA hydratase/isomerase family.</text>
</comment>
<dbReference type="EMBL" id="JBHSSW010000012">
    <property type="protein sequence ID" value="MFC6198511.1"/>
    <property type="molecule type" value="Genomic_DNA"/>
</dbReference>
<dbReference type="Gene3D" id="3.90.226.10">
    <property type="entry name" value="2-enoyl-CoA Hydratase, Chain A, domain 1"/>
    <property type="match status" value="1"/>
</dbReference>
<evidence type="ECO:0000256" key="2">
    <source>
        <dbReference type="RuleBase" id="RU003707"/>
    </source>
</evidence>
<dbReference type="SUPFAM" id="SSF52096">
    <property type="entry name" value="ClpP/crotonase"/>
    <property type="match status" value="1"/>
</dbReference>
<reference evidence="4" key="1">
    <citation type="journal article" date="2019" name="Int. J. Syst. Evol. Microbiol.">
        <title>The Global Catalogue of Microorganisms (GCM) 10K type strain sequencing project: providing services to taxonomists for standard genome sequencing and annotation.</title>
        <authorList>
            <consortium name="The Broad Institute Genomics Platform"/>
            <consortium name="The Broad Institute Genome Sequencing Center for Infectious Disease"/>
            <person name="Wu L."/>
            <person name="Ma J."/>
        </authorList>
    </citation>
    <scope>NUCLEOTIDE SEQUENCE [LARGE SCALE GENOMIC DNA]</scope>
    <source>
        <strain evidence="4">CGMCC-1.15741</strain>
    </source>
</reference>
<comment type="caution">
    <text evidence="3">The sequence shown here is derived from an EMBL/GenBank/DDBJ whole genome shotgun (WGS) entry which is preliminary data.</text>
</comment>
<evidence type="ECO:0000256" key="1">
    <source>
        <dbReference type="ARBA" id="ARBA00005254"/>
    </source>
</evidence>
<dbReference type="InterPro" id="IPR018376">
    <property type="entry name" value="Enoyl-CoA_hyd/isom_CS"/>
</dbReference>
<dbReference type="InterPro" id="IPR001753">
    <property type="entry name" value="Enoyl-CoA_hydra/iso"/>
</dbReference>
<keyword evidence="4" id="KW-1185">Reference proteome</keyword>